<organism evidence="2 3">
    <name type="scientific">Rhizorhapis suberifaciens</name>
    <name type="common">corky root of lettuce</name>
    <dbReference type="NCBI Taxonomy" id="13656"/>
    <lineage>
        <taxon>Bacteria</taxon>
        <taxon>Pseudomonadati</taxon>
        <taxon>Pseudomonadota</taxon>
        <taxon>Alphaproteobacteria</taxon>
        <taxon>Sphingomonadales</taxon>
        <taxon>Sphingomonadaceae</taxon>
        <taxon>Rhizorhapis</taxon>
    </lineage>
</organism>
<reference evidence="2 3" key="1">
    <citation type="submission" date="2020-08" db="EMBL/GenBank/DDBJ databases">
        <title>Genomic Encyclopedia of Type Strains, Phase IV (KMG-IV): sequencing the most valuable type-strain genomes for metagenomic binning, comparative biology and taxonomic classification.</title>
        <authorList>
            <person name="Goeker M."/>
        </authorList>
    </citation>
    <scope>NUCLEOTIDE SEQUENCE [LARGE SCALE GENOMIC DNA]</scope>
    <source>
        <strain evidence="2 3">DSM 7465</strain>
    </source>
</reference>
<dbReference type="Proteomes" id="UP000575068">
    <property type="component" value="Unassembled WGS sequence"/>
</dbReference>
<sequence>MSMVNGNRTLWKERLRLFFLVLGIMLMLLAPVVGVLPGPGGVILMAGGLALTLKNSNWAKRLYVRFKQRWPKYGSWADWSLRRRSHFRRLKRKEQAREAKD</sequence>
<dbReference type="EMBL" id="JACHOV010000001">
    <property type="protein sequence ID" value="MBB4639889.1"/>
    <property type="molecule type" value="Genomic_DNA"/>
</dbReference>
<keyword evidence="3" id="KW-1185">Reference proteome</keyword>
<proteinExistence type="predicted"/>
<protein>
    <submittedName>
        <fullName evidence="2">Uncharacterized protein</fullName>
    </submittedName>
</protein>
<keyword evidence="1" id="KW-1133">Transmembrane helix</keyword>
<evidence type="ECO:0000313" key="3">
    <source>
        <dbReference type="Proteomes" id="UP000575068"/>
    </source>
</evidence>
<gene>
    <name evidence="2" type="ORF">HNQ99_000169</name>
</gene>
<comment type="caution">
    <text evidence="2">The sequence shown here is derived from an EMBL/GenBank/DDBJ whole genome shotgun (WGS) entry which is preliminary data.</text>
</comment>
<evidence type="ECO:0000256" key="1">
    <source>
        <dbReference type="SAM" id="Phobius"/>
    </source>
</evidence>
<feature type="transmembrane region" description="Helical" evidence="1">
    <location>
        <begin position="17"/>
        <end position="36"/>
    </location>
</feature>
<accession>A0A840HQG2</accession>
<evidence type="ECO:0000313" key="2">
    <source>
        <dbReference type="EMBL" id="MBB4639889.1"/>
    </source>
</evidence>
<keyword evidence="1" id="KW-0472">Membrane</keyword>
<name>A0A840HQG2_9SPHN</name>
<dbReference type="AlphaFoldDB" id="A0A840HQG2"/>
<keyword evidence="1" id="KW-0812">Transmembrane</keyword>
<dbReference type="RefSeq" id="WP_246414317.1">
    <property type="nucleotide sequence ID" value="NZ_JACHOV010000001.1"/>
</dbReference>
<feature type="transmembrane region" description="Helical" evidence="1">
    <location>
        <begin position="42"/>
        <end position="59"/>
    </location>
</feature>